<reference evidence="1" key="1">
    <citation type="journal article" date="2020" name="mSystems">
        <title>Genome- and Community-Level Interaction Insights into Carbon Utilization and Element Cycling Functions of Hydrothermarchaeota in Hydrothermal Sediment.</title>
        <authorList>
            <person name="Zhou Z."/>
            <person name="Liu Y."/>
            <person name="Xu W."/>
            <person name="Pan J."/>
            <person name="Luo Z.H."/>
            <person name="Li M."/>
        </authorList>
    </citation>
    <scope>NUCLEOTIDE SEQUENCE [LARGE SCALE GENOMIC DNA]</scope>
    <source>
        <strain evidence="1">SpSt-143</strain>
    </source>
</reference>
<protein>
    <submittedName>
        <fullName evidence="1">Molybdenum cofactor carrier</fullName>
    </submittedName>
</protein>
<dbReference type="AlphaFoldDB" id="A0A7V2AYM4"/>
<dbReference type="Gene3D" id="3.40.50.450">
    <property type="match status" value="1"/>
</dbReference>
<gene>
    <name evidence="1" type="ORF">ENO59_00760</name>
</gene>
<evidence type="ECO:0000313" key="1">
    <source>
        <dbReference type="EMBL" id="HER95043.1"/>
    </source>
</evidence>
<organism evidence="1">
    <name type="scientific">Rhodothermus marinus</name>
    <name type="common">Rhodothermus obamensis</name>
    <dbReference type="NCBI Taxonomy" id="29549"/>
    <lineage>
        <taxon>Bacteria</taxon>
        <taxon>Pseudomonadati</taxon>
        <taxon>Rhodothermota</taxon>
        <taxon>Rhodothermia</taxon>
        <taxon>Rhodothermales</taxon>
        <taxon>Rhodothermaceae</taxon>
        <taxon>Rhodothermus</taxon>
    </lineage>
</organism>
<dbReference type="SUPFAM" id="SSF102405">
    <property type="entry name" value="MCP/YpsA-like"/>
    <property type="match status" value="1"/>
</dbReference>
<accession>A0A7V2AYM4</accession>
<comment type="caution">
    <text evidence="1">The sequence shown here is derived from an EMBL/GenBank/DDBJ whole genome shotgun (WGS) entry which is preliminary data.</text>
</comment>
<name>A0A7V2AYM4_RHOMR</name>
<proteinExistence type="predicted"/>
<dbReference type="Pfam" id="PF12694">
    <property type="entry name" value="cpYpsA"/>
    <property type="match status" value="1"/>
</dbReference>
<sequence>MLRIEKVVSGGQTGVDRAALDAARSAGVPVGGWCPKGRWAEDGVIPPHYPLQETPLPDPSQRTAWNVRDSEATLILHPGGPLRGGTAQTEREARQQGKPVLVLALDRPVEQLVSDIRQWLEAHRVRVLNVAGPRESQAPGIYQRAYEVLTALFHS</sequence>
<dbReference type="EMBL" id="DSGB01000001">
    <property type="protein sequence ID" value="HER95043.1"/>
    <property type="molecule type" value="Genomic_DNA"/>
</dbReference>
<dbReference type="InterPro" id="IPR024755">
    <property type="entry name" value="cpYpsA"/>
</dbReference>